<evidence type="ECO:0000313" key="2">
    <source>
        <dbReference type="Proteomes" id="UP000005713"/>
    </source>
</evidence>
<dbReference type="RefSeq" id="WP_005861301.1">
    <property type="nucleotide sequence ID" value="NZ_CP155729.1"/>
</dbReference>
<dbReference type="Proteomes" id="UP000005713">
    <property type="component" value="Unassembled WGS sequence"/>
</dbReference>
<proteinExistence type="predicted"/>
<name>A3K6Z6_SAGS3</name>
<keyword evidence="2" id="KW-1185">Reference proteome</keyword>
<sequence>MPVPPTVKKPNRIADRARMDLARTPDFTDTALHAGFHRKNQWFLGDTGNDTALESTDAASLA</sequence>
<accession>A3K6Z6</accession>
<organism evidence="1 2">
    <name type="scientific">Sagittula stellata (strain ATCC 700073 / DSM 11524 / E-37)</name>
    <dbReference type="NCBI Taxonomy" id="388399"/>
    <lineage>
        <taxon>Bacteria</taxon>
        <taxon>Pseudomonadati</taxon>
        <taxon>Pseudomonadota</taxon>
        <taxon>Alphaproteobacteria</taxon>
        <taxon>Rhodobacterales</taxon>
        <taxon>Roseobacteraceae</taxon>
        <taxon>Sagittula</taxon>
    </lineage>
</organism>
<reference evidence="1 2" key="1">
    <citation type="submission" date="2006-06" db="EMBL/GenBank/DDBJ databases">
        <authorList>
            <person name="Moran M.A."/>
            <person name="Ferriera S."/>
            <person name="Johnson J."/>
            <person name="Kravitz S."/>
            <person name="Beeson K."/>
            <person name="Sutton G."/>
            <person name="Rogers Y.-H."/>
            <person name="Friedman R."/>
            <person name="Frazier M."/>
            <person name="Venter J.C."/>
        </authorList>
    </citation>
    <scope>NUCLEOTIDE SEQUENCE [LARGE SCALE GENOMIC DNA]</scope>
    <source>
        <strain evidence="1 2">E-37</strain>
    </source>
</reference>
<comment type="caution">
    <text evidence="1">The sequence shown here is derived from an EMBL/GenBank/DDBJ whole genome shotgun (WGS) entry which is preliminary data.</text>
</comment>
<gene>
    <name evidence="1" type="ORF">SSE37_13036</name>
</gene>
<dbReference type="AlphaFoldDB" id="A3K6Z6"/>
<protein>
    <submittedName>
        <fullName evidence="1">Uncharacterized protein</fullName>
    </submittedName>
</protein>
<dbReference type="EMBL" id="AAYA01000011">
    <property type="protein sequence ID" value="EBA07123.1"/>
    <property type="molecule type" value="Genomic_DNA"/>
</dbReference>
<evidence type="ECO:0000313" key="1">
    <source>
        <dbReference type="EMBL" id="EBA07123.1"/>
    </source>
</evidence>